<dbReference type="EMBL" id="JBHRTN010000018">
    <property type="protein sequence ID" value="MFC3126425.1"/>
    <property type="molecule type" value="Genomic_DNA"/>
</dbReference>
<dbReference type="InterPro" id="IPR029062">
    <property type="entry name" value="Class_I_gatase-like"/>
</dbReference>
<dbReference type="SUPFAM" id="SSF52317">
    <property type="entry name" value="Class I glutamine amidotransferase-like"/>
    <property type="match status" value="1"/>
</dbReference>
<proteinExistence type="inferred from homology"/>
<reference evidence="4" key="1">
    <citation type="journal article" date="2019" name="Int. J. Syst. Evol. Microbiol.">
        <title>The Global Catalogue of Microorganisms (GCM) 10K type strain sequencing project: providing services to taxonomists for standard genome sequencing and annotation.</title>
        <authorList>
            <consortium name="The Broad Institute Genomics Platform"/>
            <consortium name="The Broad Institute Genome Sequencing Center for Infectious Disease"/>
            <person name="Wu L."/>
            <person name="Ma J."/>
        </authorList>
    </citation>
    <scope>NUCLEOTIDE SEQUENCE [LARGE SCALE GENOMIC DNA]</scope>
    <source>
        <strain evidence="4">KCTC 52094</strain>
    </source>
</reference>
<gene>
    <name evidence="3" type="ORF">ACFOD4_15275</name>
</gene>
<sequence>MAGRAHARILILATDGSDLGDLMQELRRQGAELSVAAPVPRDGGDSILSWDGQAGPAALAKPVPVDHTLETVQPGQWDALVLPDGLVGPDRLRAEPEVLALLRDWALAGGMVAAIGHGAWVLVDAGLAKGRRMTSCPAIRTDLQNAGALWLDLPVVQDGPIITVPPAGQADMLRHLQQVLAEGRHAGGTA</sequence>
<organism evidence="3 4">
    <name type="scientific">Teichococcus globiformis</name>
    <dbReference type="NCBI Taxonomy" id="2307229"/>
    <lineage>
        <taxon>Bacteria</taxon>
        <taxon>Pseudomonadati</taxon>
        <taxon>Pseudomonadota</taxon>
        <taxon>Alphaproteobacteria</taxon>
        <taxon>Acetobacterales</taxon>
        <taxon>Roseomonadaceae</taxon>
        <taxon>Roseomonas</taxon>
    </lineage>
</organism>
<evidence type="ECO:0000259" key="2">
    <source>
        <dbReference type="Pfam" id="PF01965"/>
    </source>
</evidence>
<accession>A0ABV7G4M2</accession>
<dbReference type="InterPro" id="IPR002818">
    <property type="entry name" value="DJ-1/PfpI"/>
</dbReference>
<dbReference type="InterPro" id="IPR006286">
    <property type="entry name" value="C56_PfpI-like"/>
</dbReference>
<keyword evidence="4" id="KW-1185">Reference proteome</keyword>
<evidence type="ECO:0000256" key="1">
    <source>
        <dbReference type="ARBA" id="ARBA00008542"/>
    </source>
</evidence>
<comment type="similarity">
    <text evidence="1">Belongs to the peptidase C56 family.</text>
</comment>
<feature type="domain" description="DJ-1/PfpI" evidence="2">
    <location>
        <begin position="8"/>
        <end position="164"/>
    </location>
</feature>
<dbReference type="PANTHER" id="PTHR42733:SF12">
    <property type="entry name" value="PROTEINASE"/>
    <property type="match status" value="1"/>
</dbReference>
<dbReference type="Gene3D" id="3.40.50.880">
    <property type="match status" value="1"/>
</dbReference>
<name>A0ABV7G4M2_9PROT</name>
<evidence type="ECO:0000313" key="3">
    <source>
        <dbReference type="EMBL" id="MFC3126425.1"/>
    </source>
</evidence>
<protein>
    <submittedName>
        <fullName evidence="3">DJ-1/PfpI family protein</fullName>
    </submittedName>
</protein>
<comment type="caution">
    <text evidence="3">The sequence shown here is derived from an EMBL/GenBank/DDBJ whole genome shotgun (WGS) entry which is preliminary data.</text>
</comment>
<dbReference type="RefSeq" id="WP_379597740.1">
    <property type="nucleotide sequence ID" value="NZ_JBHRTN010000018.1"/>
</dbReference>
<dbReference type="Proteomes" id="UP001595593">
    <property type="component" value="Unassembled WGS sequence"/>
</dbReference>
<dbReference type="Pfam" id="PF01965">
    <property type="entry name" value="DJ-1_PfpI"/>
    <property type="match status" value="1"/>
</dbReference>
<dbReference type="PANTHER" id="PTHR42733">
    <property type="entry name" value="DJ-1 PROTEIN"/>
    <property type="match status" value="1"/>
</dbReference>
<evidence type="ECO:0000313" key="4">
    <source>
        <dbReference type="Proteomes" id="UP001595593"/>
    </source>
</evidence>